<dbReference type="Proteomes" id="UP000001542">
    <property type="component" value="Unassembled WGS sequence"/>
</dbReference>
<keyword evidence="2" id="KW-1185">Reference proteome</keyword>
<evidence type="ECO:0000313" key="2">
    <source>
        <dbReference type="Proteomes" id="UP000001542"/>
    </source>
</evidence>
<evidence type="ECO:0000313" key="1">
    <source>
        <dbReference type="EMBL" id="EAX90068.1"/>
    </source>
</evidence>
<protein>
    <submittedName>
        <fullName evidence="1">Uncharacterized protein</fullName>
    </submittedName>
</protein>
<reference evidence="1" key="2">
    <citation type="journal article" date="2007" name="Science">
        <title>Draft genome sequence of the sexually transmitted pathogen Trichomonas vaginalis.</title>
        <authorList>
            <person name="Carlton J.M."/>
            <person name="Hirt R.P."/>
            <person name="Silva J.C."/>
            <person name="Delcher A.L."/>
            <person name="Schatz M."/>
            <person name="Zhao Q."/>
            <person name="Wortman J.R."/>
            <person name="Bidwell S.L."/>
            <person name="Alsmark U.C.M."/>
            <person name="Besteiro S."/>
            <person name="Sicheritz-Ponten T."/>
            <person name="Noel C.J."/>
            <person name="Dacks J.B."/>
            <person name="Foster P.G."/>
            <person name="Simillion C."/>
            <person name="Van de Peer Y."/>
            <person name="Miranda-Saavedra D."/>
            <person name="Barton G.J."/>
            <person name="Westrop G.D."/>
            <person name="Mueller S."/>
            <person name="Dessi D."/>
            <person name="Fiori P.L."/>
            <person name="Ren Q."/>
            <person name="Paulsen I."/>
            <person name="Zhang H."/>
            <person name="Bastida-Corcuera F.D."/>
            <person name="Simoes-Barbosa A."/>
            <person name="Brown M.T."/>
            <person name="Hayes R.D."/>
            <person name="Mukherjee M."/>
            <person name="Okumura C.Y."/>
            <person name="Schneider R."/>
            <person name="Smith A.J."/>
            <person name="Vanacova S."/>
            <person name="Villalvazo M."/>
            <person name="Haas B.J."/>
            <person name="Pertea M."/>
            <person name="Feldblyum T.V."/>
            <person name="Utterback T.R."/>
            <person name="Shu C.L."/>
            <person name="Osoegawa K."/>
            <person name="de Jong P.J."/>
            <person name="Hrdy I."/>
            <person name="Horvathova L."/>
            <person name="Zubacova Z."/>
            <person name="Dolezal P."/>
            <person name="Malik S.B."/>
            <person name="Logsdon J.M. Jr."/>
            <person name="Henze K."/>
            <person name="Gupta A."/>
            <person name="Wang C.C."/>
            <person name="Dunne R.L."/>
            <person name="Upcroft J.A."/>
            <person name="Upcroft P."/>
            <person name="White O."/>
            <person name="Salzberg S.L."/>
            <person name="Tang P."/>
            <person name="Chiu C.-H."/>
            <person name="Lee Y.-S."/>
            <person name="Embley T.M."/>
            <person name="Coombs G.H."/>
            <person name="Mottram J.C."/>
            <person name="Tachezy J."/>
            <person name="Fraser-Liggett C.M."/>
            <person name="Johnson P.J."/>
        </authorList>
    </citation>
    <scope>NUCLEOTIDE SEQUENCE [LARGE SCALE GENOMIC DNA]</scope>
    <source>
        <strain evidence="1">G3</strain>
    </source>
</reference>
<organism evidence="1 2">
    <name type="scientific">Trichomonas vaginalis (strain ATCC PRA-98 / G3)</name>
    <dbReference type="NCBI Taxonomy" id="412133"/>
    <lineage>
        <taxon>Eukaryota</taxon>
        <taxon>Metamonada</taxon>
        <taxon>Parabasalia</taxon>
        <taxon>Trichomonadida</taxon>
        <taxon>Trichomonadidae</taxon>
        <taxon>Trichomonas</taxon>
    </lineage>
</organism>
<gene>
    <name evidence="1" type="ORF">TVAG_371290</name>
</gene>
<sequence>MDPPKLPTKLDSYQYDCSNIKLASSSSYSSRISFWANTTNFVQFPREAAMNMVSVTARTGIVESHYNVTTFWDTISQVSNFFFNVLHPFSGEAHVTFNCGQYSMNRISVNIDEPVVYSIGWTRVLRQNLSTLYVANSCYEHKQITMFLTGENHFYPLRSSKNTTLKLIPNNYGAKAYAQFYKIPFLESEVQKPKVIFIENDPKLSYEKIYDLLIPLTYFTVTNRDTEQKIVFSKNQTHLQSLVSKIFNGSIHDYNKSICYDYGVVLGNSEGIRYDLNQTLHHEYPYLNQVRHFQELFSIDPIYIDFIRDTYTKNHMKTGRIAVVDDVKSIIPVLQQLYPNSDIDMIHDDMDIENIAETVSKCQILIGSNLFNLAYSVFLNPYASIVELQPLGLSGQQFAENWANLTKTKYYAIKNHENQEPINSLMEYFGKLPHSKLPELNSQSIKEVIDFILQHE</sequence>
<dbReference type="KEGG" id="tva:4747746"/>
<name>A2FYF1_TRIV3</name>
<reference evidence="1" key="1">
    <citation type="submission" date="2006-10" db="EMBL/GenBank/DDBJ databases">
        <authorList>
            <person name="Amadeo P."/>
            <person name="Zhao Q."/>
            <person name="Wortman J."/>
            <person name="Fraser-Liggett C."/>
            <person name="Carlton J."/>
        </authorList>
    </citation>
    <scope>NUCLEOTIDE SEQUENCE</scope>
    <source>
        <strain evidence="1">G3</strain>
    </source>
</reference>
<dbReference type="VEuPathDB" id="TrichDB:TVAG_371290"/>
<dbReference type="EMBL" id="DS114141">
    <property type="protein sequence ID" value="EAX90068.1"/>
    <property type="molecule type" value="Genomic_DNA"/>
</dbReference>
<dbReference type="RefSeq" id="XP_001302998.1">
    <property type="nucleotide sequence ID" value="XM_001302997.1"/>
</dbReference>
<accession>A2FYF1</accession>
<dbReference type="AlphaFoldDB" id="A2FYF1"/>
<dbReference type="VEuPathDB" id="TrichDB:TVAGG3_0477710"/>
<dbReference type="InParanoid" id="A2FYF1"/>
<proteinExistence type="predicted"/>